<organism evidence="6 7">
    <name type="scientific">Plectosphaerella plurivora</name>
    <dbReference type="NCBI Taxonomy" id="936078"/>
    <lineage>
        <taxon>Eukaryota</taxon>
        <taxon>Fungi</taxon>
        <taxon>Dikarya</taxon>
        <taxon>Ascomycota</taxon>
        <taxon>Pezizomycotina</taxon>
        <taxon>Sordariomycetes</taxon>
        <taxon>Hypocreomycetidae</taxon>
        <taxon>Glomerellales</taxon>
        <taxon>Plectosphaerellaceae</taxon>
        <taxon>Plectosphaerella</taxon>
    </lineage>
</organism>
<evidence type="ECO:0000256" key="4">
    <source>
        <dbReference type="SAM" id="MobiDB-lite"/>
    </source>
</evidence>
<dbReference type="PROSITE" id="PS50048">
    <property type="entry name" value="ZN2_CY6_FUNGAL_2"/>
    <property type="match status" value="1"/>
</dbReference>
<keyword evidence="3" id="KW-0539">Nucleus</keyword>
<dbReference type="InterPro" id="IPR050613">
    <property type="entry name" value="Sec_Metabolite_Reg"/>
</dbReference>
<dbReference type="InterPro" id="IPR001138">
    <property type="entry name" value="Zn2Cys6_DnaBD"/>
</dbReference>
<feature type="compositionally biased region" description="Low complexity" evidence="4">
    <location>
        <begin position="689"/>
        <end position="703"/>
    </location>
</feature>
<feature type="compositionally biased region" description="Low complexity" evidence="4">
    <location>
        <begin position="115"/>
        <end position="129"/>
    </location>
</feature>
<evidence type="ECO:0000313" key="7">
    <source>
        <dbReference type="Proteomes" id="UP000770015"/>
    </source>
</evidence>
<feature type="region of interest" description="Disordered" evidence="4">
    <location>
        <begin position="1"/>
        <end position="25"/>
    </location>
</feature>
<dbReference type="SUPFAM" id="SSF57701">
    <property type="entry name" value="Zn2/Cys6 DNA-binding domain"/>
    <property type="match status" value="1"/>
</dbReference>
<dbReference type="InterPro" id="IPR036864">
    <property type="entry name" value="Zn2-C6_fun-type_DNA-bd_sf"/>
</dbReference>
<dbReference type="EMBL" id="JAGSXJ010000005">
    <property type="protein sequence ID" value="KAH6691421.1"/>
    <property type="molecule type" value="Genomic_DNA"/>
</dbReference>
<dbReference type="GO" id="GO:0008270">
    <property type="term" value="F:zinc ion binding"/>
    <property type="evidence" value="ECO:0007669"/>
    <property type="project" value="InterPro"/>
</dbReference>
<dbReference type="GO" id="GO:0003677">
    <property type="term" value="F:DNA binding"/>
    <property type="evidence" value="ECO:0007669"/>
    <property type="project" value="InterPro"/>
</dbReference>
<feature type="region of interest" description="Disordered" evidence="4">
    <location>
        <begin position="689"/>
        <end position="709"/>
    </location>
</feature>
<dbReference type="CDD" id="cd12148">
    <property type="entry name" value="fungal_TF_MHR"/>
    <property type="match status" value="1"/>
</dbReference>
<keyword evidence="7" id="KW-1185">Reference proteome</keyword>
<proteinExistence type="predicted"/>
<dbReference type="OrthoDB" id="2269373at2759"/>
<evidence type="ECO:0000259" key="5">
    <source>
        <dbReference type="PROSITE" id="PS50048"/>
    </source>
</evidence>
<feature type="domain" description="Zn(2)-C6 fungal-type" evidence="5">
    <location>
        <begin position="33"/>
        <end position="61"/>
    </location>
</feature>
<dbReference type="GO" id="GO:0000981">
    <property type="term" value="F:DNA-binding transcription factor activity, RNA polymerase II-specific"/>
    <property type="evidence" value="ECO:0007669"/>
    <property type="project" value="InterPro"/>
</dbReference>
<protein>
    <submittedName>
        <fullName evidence="6">C6 zinc finger domain-containing protein</fullName>
    </submittedName>
</protein>
<accession>A0A9P8VFD2</accession>
<dbReference type="GO" id="GO:0006351">
    <property type="term" value="P:DNA-templated transcription"/>
    <property type="evidence" value="ECO:0007669"/>
    <property type="project" value="InterPro"/>
</dbReference>
<dbReference type="Proteomes" id="UP000770015">
    <property type="component" value="Unassembled WGS sequence"/>
</dbReference>
<comment type="caution">
    <text evidence="6">The sequence shown here is derived from an EMBL/GenBank/DDBJ whole genome shotgun (WGS) entry which is preliminary data.</text>
</comment>
<name>A0A9P8VFD2_9PEZI</name>
<feature type="compositionally biased region" description="Polar residues" evidence="4">
    <location>
        <begin position="1"/>
        <end position="19"/>
    </location>
</feature>
<dbReference type="InterPro" id="IPR007219">
    <property type="entry name" value="XnlR_reg_dom"/>
</dbReference>
<comment type="subcellular location">
    <subcellularLocation>
        <location evidence="1">Nucleus</location>
    </subcellularLocation>
</comment>
<evidence type="ECO:0000313" key="6">
    <source>
        <dbReference type="EMBL" id="KAH6691421.1"/>
    </source>
</evidence>
<sequence>MNVNTPQSQQASTQHTPQSQGGGSGNKIPRVLACVLCQHRKIKCDRSTPCSNCVKANVPCTPSTPAPVRKRRRPNQDLQERLARCEALLKQYATTSGPLPASAIALATSSAAAASNGVNSPSPALSHSLLPPPPPHHGSISSAASPASSTGYSLLPAAPTVSSEDGSSNFKPAGKLVVEDGSVKFMDSYLWGMVHENLAAMREILESEVMDEQSPYPSEAMTPDDNVDLLLNDFSAIDLQDVVPSAVQIFRLWQVFLERVNPVTKLVHVPTLQPIVIEAAANHRNVPHNTQALLFAIYLISVVSLTQAETRQMLDMSKDEALKKFSAGCRAALTRSDFLKHYDMVTLQAFLLYLVSLQGRYDRHAAWILSGVLIRIAHKMGLHRDGEMLNLPPFETEMRRRVWWHIVMLDSKYAMTSGFSDTLLPWGWDTRLPSNVNDTNLFPASTELQPREGATEMAFVLIIYTIGTFFKDNRIPDFEQVIIGGQLAEPGHPDYIAFRTSLDRFTTLIDDLEAKLIAVEQRFVDPSAGPIHAAAAAIRPSLMEKVRPMIVPMRELPEWGTEVNNIQDNIFRISLNHHESAIRSYESPPNQNIVWFIKCHFQADGFLFLVGQLYRRSPVGNFADRAWAVIEGTYKYHEELWDMTQKPMVQIASFVIKAWRARERALLNAGVMYDVPLCVPRIIDALPQSSSEASSQGPSPSQAMKTGLPISGPGNPHLDFMSSGFMDTSGLDWDLWTDLETAPGGAMQNQAAMAAFGPFGNFGAPAPGSGW</sequence>
<reference evidence="6" key="1">
    <citation type="journal article" date="2021" name="Nat. Commun.">
        <title>Genetic determinants of endophytism in the Arabidopsis root mycobiome.</title>
        <authorList>
            <person name="Mesny F."/>
            <person name="Miyauchi S."/>
            <person name="Thiergart T."/>
            <person name="Pickel B."/>
            <person name="Atanasova L."/>
            <person name="Karlsson M."/>
            <person name="Huettel B."/>
            <person name="Barry K.W."/>
            <person name="Haridas S."/>
            <person name="Chen C."/>
            <person name="Bauer D."/>
            <person name="Andreopoulos W."/>
            <person name="Pangilinan J."/>
            <person name="LaButti K."/>
            <person name="Riley R."/>
            <person name="Lipzen A."/>
            <person name="Clum A."/>
            <person name="Drula E."/>
            <person name="Henrissat B."/>
            <person name="Kohler A."/>
            <person name="Grigoriev I.V."/>
            <person name="Martin F.M."/>
            <person name="Hacquard S."/>
        </authorList>
    </citation>
    <scope>NUCLEOTIDE SEQUENCE</scope>
    <source>
        <strain evidence="6">MPI-SDFR-AT-0117</strain>
    </source>
</reference>
<keyword evidence="2" id="KW-0479">Metal-binding</keyword>
<dbReference type="Pfam" id="PF04082">
    <property type="entry name" value="Fungal_trans"/>
    <property type="match status" value="1"/>
</dbReference>
<dbReference type="PANTHER" id="PTHR31001:SF85">
    <property type="entry name" value="ZN(II)2CYS6 TRANSCRIPTION FACTOR (EUROFUNG)"/>
    <property type="match status" value="1"/>
</dbReference>
<evidence type="ECO:0000256" key="1">
    <source>
        <dbReference type="ARBA" id="ARBA00004123"/>
    </source>
</evidence>
<dbReference type="SMART" id="SM00906">
    <property type="entry name" value="Fungal_trans"/>
    <property type="match status" value="1"/>
</dbReference>
<feature type="region of interest" description="Disordered" evidence="4">
    <location>
        <begin position="115"/>
        <end position="145"/>
    </location>
</feature>
<dbReference type="SMART" id="SM00066">
    <property type="entry name" value="GAL4"/>
    <property type="match status" value="1"/>
</dbReference>
<dbReference type="AlphaFoldDB" id="A0A9P8VFD2"/>
<evidence type="ECO:0000256" key="2">
    <source>
        <dbReference type="ARBA" id="ARBA00022723"/>
    </source>
</evidence>
<dbReference type="PANTHER" id="PTHR31001">
    <property type="entry name" value="UNCHARACTERIZED TRANSCRIPTIONAL REGULATORY PROTEIN"/>
    <property type="match status" value="1"/>
</dbReference>
<dbReference type="CDD" id="cd00067">
    <property type="entry name" value="GAL4"/>
    <property type="match status" value="1"/>
</dbReference>
<dbReference type="Gene3D" id="4.10.240.10">
    <property type="entry name" value="Zn(2)-C6 fungal-type DNA-binding domain"/>
    <property type="match status" value="1"/>
</dbReference>
<dbReference type="Pfam" id="PF00172">
    <property type="entry name" value="Zn_clus"/>
    <property type="match status" value="1"/>
</dbReference>
<gene>
    <name evidence="6" type="ORF">F5X68DRAFT_229277</name>
</gene>
<dbReference type="GO" id="GO:0005634">
    <property type="term" value="C:nucleus"/>
    <property type="evidence" value="ECO:0007669"/>
    <property type="project" value="UniProtKB-SubCell"/>
</dbReference>
<evidence type="ECO:0000256" key="3">
    <source>
        <dbReference type="ARBA" id="ARBA00023242"/>
    </source>
</evidence>